<feature type="domain" description="Nitroreductase" evidence="5">
    <location>
        <begin position="69"/>
        <end position="145"/>
    </location>
</feature>
<comment type="caution">
    <text evidence="6">The sequence shown here is derived from an EMBL/GenBank/DDBJ whole genome shotgun (WGS) entry which is preliminary data.</text>
</comment>
<proteinExistence type="predicted"/>
<evidence type="ECO:0000256" key="2">
    <source>
        <dbReference type="ARBA" id="ARBA00022643"/>
    </source>
</evidence>
<accession>A0A369NYD7</accession>
<evidence type="ECO:0000256" key="3">
    <source>
        <dbReference type="ARBA" id="ARBA00023002"/>
    </source>
</evidence>
<gene>
    <name evidence="6" type="ORF">C1850_07355</name>
</gene>
<dbReference type="Pfam" id="PF00881">
    <property type="entry name" value="Nitroreductase"/>
    <property type="match status" value="2"/>
</dbReference>
<name>A0A369NYD7_9ACTN</name>
<dbReference type="InterPro" id="IPR029479">
    <property type="entry name" value="Nitroreductase"/>
</dbReference>
<evidence type="ECO:0000256" key="1">
    <source>
        <dbReference type="ARBA" id="ARBA00022630"/>
    </source>
</evidence>
<evidence type="ECO:0000313" key="7">
    <source>
        <dbReference type="Proteomes" id="UP000253805"/>
    </source>
</evidence>
<keyword evidence="3" id="KW-0560">Oxidoreductase</keyword>
<reference evidence="6 7" key="1">
    <citation type="journal article" date="2018" name="Elife">
        <title>Discovery and characterization of a prevalent human gut bacterial enzyme sufficient for the inactivation of a family of plant toxins.</title>
        <authorList>
            <person name="Koppel N."/>
            <person name="Bisanz J.E."/>
            <person name="Pandelia M.E."/>
            <person name="Turnbaugh P.J."/>
            <person name="Balskus E.P."/>
        </authorList>
    </citation>
    <scope>NUCLEOTIDE SEQUENCE [LARGE SCALE GENOMIC DNA]</scope>
    <source>
        <strain evidence="6 7">OB21 GAM 11</strain>
    </source>
</reference>
<dbReference type="InterPro" id="IPR050627">
    <property type="entry name" value="Nitroreductase/BluB"/>
</dbReference>
<evidence type="ECO:0000256" key="4">
    <source>
        <dbReference type="SAM" id="MobiDB-lite"/>
    </source>
</evidence>
<organism evidence="6 7">
    <name type="scientific">Adlercreutzia equolifaciens subsp. celatus</name>
    <dbReference type="NCBI Taxonomy" id="394340"/>
    <lineage>
        <taxon>Bacteria</taxon>
        <taxon>Bacillati</taxon>
        <taxon>Actinomycetota</taxon>
        <taxon>Coriobacteriia</taxon>
        <taxon>Eggerthellales</taxon>
        <taxon>Eggerthellaceae</taxon>
        <taxon>Adlercreutzia</taxon>
    </lineage>
</organism>
<feature type="region of interest" description="Disordered" evidence="4">
    <location>
        <begin position="145"/>
        <end position="166"/>
    </location>
</feature>
<dbReference type="SUPFAM" id="SSF55469">
    <property type="entry name" value="FMN-dependent nitroreductase-like"/>
    <property type="match status" value="1"/>
</dbReference>
<dbReference type="AlphaFoldDB" id="A0A369NYD7"/>
<sequence length="166" mass="18197">MNAIYLRSSVRQYTDEPVDIRDIEKLMRAAMAAPSAVNQQPWEFYIARDETTRLALAASSPYGTPAKLAPCVIVARQRTEGLRAPQDASYDMSASVENILIEAANLGLSAVWLGIAPEKDRMAAVDVALGSPRGVTPFALIAVGHPEHKPEPKGPTRYDETRVHWI</sequence>
<keyword evidence="2" id="KW-0288">FMN</keyword>
<protein>
    <submittedName>
        <fullName evidence="6">Nitroreductase family protein</fullName>
    </submittedName>
</protein>
<dbReference type="InterPro" id="IPR000415">
    <property type="entry name" value="Nitroreductase-like"/>
</dbReference>
<evidence type="ECO:0000259" key="5">
    <source>
        <dbReference type="Pfam" id="PF00881"/>
    </source>
</evidence>
<keyword evidence="1" id="KW-0285">Flavoprotein</keyword>
<dbReference type="EMBL" id="PPUT01000017">
    <property type="protein sequence ID" value="RDC43885.1"/>
    <property type="molecule type" value="Genomic_DNA"/>
</dbReference>
<feature type="domain" description="Nitroreductase" evidence="5">
    <location>
        <begin position="7"/>
        <end position="57"/>
    </location>
</feature>
<dbReference type="PANTHER" id="PTHR23026:SF90">
    <property type="entry name" value="IODOTYROSINE DEIODINASE 1"/>
    <property type="match status" value="1"/>
</dbReference>
<dbReference type="RefSeq" id="WP_114540415.1">
    <property type="nucleotide sequence ID" value="NZ_PPUT01000017.1"/>
</dbReference>
<dbReference type="Gene3D" id="3.40.109.10">
    <property type="entry name" value="NADH Oxidase"/>
    <property type="match status" value="1"/>
</dbReference>
<dbReference type="Proteomes" id="UP000253805">
    <property type="component" value="Unassembled WGS sequence"/>
</dbReference>
<evidence type="ECO:0000313" key="6">
    <source>
        <dbReference type="EMBL" id="RDC43885.1"/>
    </source>
</evidence>
<dbReference type="PANTHER" id="PTHR23026">
    <property type="entry name" value="NADPH NITROREDUCTASE"/>
    <property type="match status" value="1"/>
</dbReference>
<dbReference type="GO" id="GO:0016491">
    <property type="term" value="F:oxidoreductase activity"/>
    <property type="evidence" value="ECO:0007669"/>
    <property type="project" value="UniProtKB-KW"/>
</dbReference>